<dbReference type="InterPro" id="IPR001611">
    <property type="entry name" value="Leu-rich_rpt"/>
</dbReference>
<proteinExistence type="predicted"/>
<dbReference type="EMBL" id="CAXDID020000010">
    <property type="protein sequence ID" value="CAL5979395.1"/>
    <property type="molecule type" value="Genomic_DNA"/>
</dbReference>
<dbReference type="Pfam" id="PF12799">
    <property type="entry name" value="LRR_4"/>
    <property type="match status" value="1"/>
</dbReference>
<dbReference type="PANTHER" id="PTHR15454:SF56">
    <property type="entry name" value="PROTEIN PHOSPHATASE 1 REGULATORY SUBUNIT 7-RELATED"/>
    <property type="match status" value="1"/>
</dbReference>
<dbReference type="SMART" id="SM00365">
    <property type="entry name" value="LRR_SD22"/>
    <property type="match status" value="4"/>
</dbReference>
<accession>A0AA86QAS3</accession>
<evidence type="ECO:0000256" key="1">
    <source>
        <dbReference type="ARBA" id="ARBA00022614"/>
    </source>
</evidence>
<evidence type="ECO:0000313" key="5">
    <source>
        <dbReference type="Proteomes" id="UP001642409"/>
    </source>
</evidence>
<dbReference type="PROSITE" id="PS51450">
    <property type="entry name" value="LRR"/>
    <property type="match status" value="3"/>
</dbReference>
<name>A0AA86QAS3_9EUKA</name>
<dbReference type="InterPro" id="IPR025875">
    <property type="entry name" value="Leu-rich_rpt_4"/>
</dbReference>
<gene>
    <name evidence="3" type="ORF">HINF_LOCUS43354</name>
    <name evidence="4" type="ORF">HINF_LOCUS5542</name>
</gene>
<evidence type="ECO:0000313" key="3">
    <source>
        <dbReference type="EMBL" id="CAI9955709.1"/>
    </source>
</evidence>
<keyword evidence="1" id="KW-0433">Leucine-rich repeat</keyword>
<reference evidence="3" key="1">
    <citation type="submission" date="2023-06" db="EMBL/GenBank/DDBJ databases">
        <authorList>
            <person name="Kurt Z."/>
        </authorList>
    </citation>
    <scope>NUCLEOTIDE SEQUENCE</scope>
</reference>
<dbReference type="EMBL" id="CATOUU010000865">
    <property type="protein sequence ID" value="CAI9955709.1"/>
    <property type="molecule type" value="Genomic_DNA"/>
</dbReference>
<reference evidence="4 5" key="2">
    <citation type="submission" date="2024-07" db="EMBL/GenBank/DDBJ databases">
        <authorList>
            <person name="Akdeniz Z."/>
        </authorList>
    </citation>
    <scope>NUCLEOTIDE SEQUENCE [LARGE SCALE GENOMIC DNA]</scope>
</reference>
<comment type="caution">
    <text evidence="3">The sequence shown here is derived from an EMBL/GenBank/DDBJ whole genome shotgun (WGS) entry which is preliminary data.</text>
</comment>
<dbReference type="SUPFAM" id="SSF52058">
    <property type="entry name" value="L domain-like"/>
    <property type="match status" value="1"/>
</dbReference>
<dbReference type="PANTHER" id="PTHR15454">
    <property type="entry name" value="NISCHARIN RELATED"/>
    <property type="match status" value="1"/>
</dbReference>
<keyword evidence="2" id="KW-0677">Repeat</keyword>
<keyword evidence="5" id="KW-1185">Reference proteome</keyword>
<evidence type="ECO:0000313" key="4">
    <source>
        <dbReference type="EMBL" id="CAL5979395.1"/>
    </source>
</evidence>
<dbReference type="Gene3D" id="3.80.10.10">
    <property type="entry name" value="Ribonuclease Inhibitor"/>
    <property type="match status" value="1"/>
</dbReference>
<dbReference type="GO" id="GO:0005737">
    <property type="term" value="C:cytoplasm"/>
    <property type="evidence" value="ECO:0007669"/>
    <property type="project" value="TreeGrafter"/>
</dbReference>
<organism evidence="3">
    <name type="scientific">Hexamita inflata</name>
    <dbReference type="NCBI Taxonomy" id="28002"/>
    <lineage>
        <taxon>Eukaryota</taxon>
        <taxon>Metamonada</taxon>
        <taxon>Diplomonadida</taxon>
        <taxon>Hexamitidae</taxon>
        <taxon>Hexamitinae</taxon>
        <taxon>Hexamita</taxon>
    </lineage>
</organism>
<protein>
    <submittedName>
        <fullName evidence="3">Tetratricopeptide repeat protein</fullName>
    </submittedName>
    <submittedName>
        <fullName evidence="4">Tetratricopeptide_repeat protein</fullName>
    </submittedName>
</protein>
<dbReference type="InterPro" id="IPR032675">
    <property type="entry name" value="LRR_dom_sf"/>
</dbReference>
<dbReference type="AlphaFoldDB" id="A0AA86QAS3"/>
<dbReference type="Proteomes" id="UP001642409">
    <property type="component" value="Unassembled WGS sequence"/>
</dbReference>
<evidence type="ECO:0000256" key="2">
    <source>
        <dbReference type="ARBA" id="ARBA00022737"/>
    </source>
</evidence>
<sequence>MADMAEELSQNYENIMIEKYKNQITNQELHLASNSAKSIQFVEKFDITSLTIKYCFQLDFDASLSKVTQLNINCCQLKETGYIQMMTQLFDLSLTNITLQFPLIDIQFIQNLVNLRHLNLSTNKINNVSSLQELTNLQKLELWHNQIVDVTPIAKLTQLTELILGENKISDISSLHQLNNLQKCDMQSNKLRDISVIKNWTSLQVLYRQQLYRRCICVQRITQLGVIIGVQQPNKISVKLRKTKQTEILRAIRKYID</sequence>